<dbReference type="Gene3D" id="3.30.930.10">
    <property type="entry name" value="Bira Bifunctional Protein, Domain 2"/>
    <property type="match status" value="1"/>
</dbReference>
<dbReference type="PANTHER" id="PTHR22594">
    <property type="entry name" value="ASPARTYL/LYSYL-TRNA SYNTHETASE"/>
    <property type="match status" value="1"/>
</dbReference>
<dbReference type="KEGG" id="jre:109021941"/>
<dbReference type="RefSeq" id="XP_035540862.1">
    <property type="nucleotide sequence ID" value="XM_035684969.1"/>
</dbReference>
<keyword evidence="4" id="KW-0547">Nucleotide-binding</keyword>
<evidence type="ECO:0000256" key="1">
    <source>
        <dbReference type="ARBA" id="ARBA00008226"/>
    </source>
</evidence>
<reference evidence="10" key="1">
    <citation type="submission" date="2025-08" db="UniProtKB">
        <authorList>
            <consortium name="RefSeq"/>
        </authorList>
    </citation>
    <scope>IDENTIFICATION</scope>
    <source>
        <tissue evidence="10">Leaves</tissue>
    </source>
</reference>
<dbReference type="NCBIfam" id="TIGR00457">
    <property type="entry name" value="asnS"/>
    <property type="match status" value="1"/>
</dbReference>
<evidence type="ECO:0000256" key="4">
    <source>
        <dbReference type="ARBA" id="ARBA00022741"/>
    </source>
</evidence>
<evidence type="ECO:0000256" key="7">
    <source>
        <dbReference type="ARBA" id="ARBA00023146"/>
    </source>
</evidence>
<keyword evidence="3" id="KW-0436">Ligase</keyword>
<dbReference type="InterPro" id="IPR045864">
    <property type="entry name" value="aa-tRNA-synth_II/BPL/LPL"/>
</dbReference>
<dbReference type="InterPro" id="IPR004364">
    <property type="entry name" value="Aa-tRNA-synt_II"/>
</dbReference>
<keyword evidence="5" id="KW-0067">ATP-binding</keyword>
<dbReference type="EC" id="6.1.1.22" evidence="2"/>
<dbReference type="GO" id="GO:0004816">
    <property type="term" value="F:asparagine-tRNA ligase activity"/>
    <property type="evidence" value="ECO:0000318"/>
    <property type="project" value="GO_Central"/>
</dbReference>
<evidence type="ECO:0000256" key="5">
    <source>
        <dbReference type="ARBA" id="ARBA00022840"/>
    </source>
</evidence>
<keyword evidence="7" id="KW-0030">Aminoacyl-tRNA synthetase</keyword>
<evidence type="ECO:0000256" key="6">
    <source>
        <dbReference type="ARBA" id="ARBA00022917"/>
    </source>
</evidence>
<dbReference type="PANTHER" id="PTHR22594:SF36">
    <property type="entry name" value="ASPARAGINE--TRNA LIGASE, CYTOPLASMIC 2"/>
    <property type="match status" value="1"/>
</dbReference>
<dbReference type="GO" id="GO:0005524">
    <property type="term" value="F:ATP binding"/>
    <property type="evidence" value="ECO:0007669"/>
    <property type="project" value="UniProtKB-KW"/>
</dbReference>
<sequence>MTTEQPGNPMPVGVTRSKYSNRVVLKTILERSDGGLALVGVRVVIGGWVKASKEVTKESLPPPPPPSLPQQKTDDGIGETEPKDSSCMEILQSRIPFLRSIMKGLGCHGNYKLRENSKPLITTPLPPLPLPLPPQPQPPSSSSIAFLRVSDGSCVASLQVVVDSSIVPLSQLLHIGTSILVEGLLGQPSVEGKHVIELKAEKILYIGTVEHDKYPLSMKKLPFERSRDYSQFRPRTTTVASVTRISSALTLATHIFFQHQGFLHMHAPVITTTDCEGFTEKFQVTTLLGKVDKTEKPVMETEGVSLEVIKSAAKEKTMLVEELQRSGSNKEALAAALIDLRKTNELASQFEAREKSKPETSLKAVKLNFSEDFFSCQTYLTVSGRLHLESYACALGNVYSVGPRFRADCAGNVAERSVIEIEMAFSQLEDAMSCADDFFKFLCKWVLDNCPKDMKFVSKRIDKTCMDQLQSLISGKVEKISYAEAVDVLGKVEDKKFEIELKWGSALTAEHLSYLVEVIHKKPVMIYNYPKEVKPFYARLNDDGKTVAAFDLVVPKARTLISGSQNEERLDMLSSRIKELGLPREQYEWYLDLRRHGTVEHSGFSLGLDQMILFTTGLSDARDVIPFPRSYAQADN</sequence>
<evidence type="ECO:0000313" key="10">
    <source>
        <dbReference type="RefSeq" id="XP_035540862.1"/>
    </source>
</evidence>
<proteinExistence type="inferred from homology"/>
<dbReference type="GeneID" id="109021941"/>
<accession>A0A6P9EDH9</accession>
<protein>
    <recommendedName>
        <fullName evidence="2">asparagine--tRNA ligase</fullName>
        <ecNumber evidence="2">6.1.1.22</ecNumber>
    </recommendedName>
</protein>
<dbReference type="OrthoDB" id="1931232at2759"/>
<dbReference type="Pfam" id="PF00152">
    <property type="entry name" value="tRNA-synt_2"/>
    <property type="match status" value="1"/>
</dbReference>
<dbReference type="Gramene" id="Jr14_06560_p1">
    <property type="protein sequence ID" value="cds.Jr14_06560_p1"/>
    <property type="gene ID" value="Jr14_06560"/>
</dbReference>
<gene>
    <name evidence="10" type="primary">LOC109021941</name>
</gene>
<organism evidence="9 10">
    <name type="scientific">Juglans regia</name>
    <name type="common">English walnut</name>
    <dbReference type="NCBI Taxonomy" id="51240"/>
    <lineage>
        <taxon>Eukaryota</taxon>
        <taxon>Viridiplantae</taxon>
        <taxon>Streptophyta</taxon>
        <taxon>Embryophyta</taxon>
        <taxon>Tracheophyta</taxon>
        <taxon>Spermatophyta</taxon>
        <taxon>Magnoliopsida</taxon>
        <taxon>eudicotyledons</taxon>
        <taxon>Gunneridae</taxon>
        <taxon>Pentapetalae</taxon>
        <taxon>rosids</taxon>
        <taxon>fabids</taxon>
        <taxon>Fagales</taxon>
        <taxon>Juglandaceae</taxon>
        <taxon>Juglans</taxon>
    </lineage>
</organism>
<comment type="similarity">
    <text evidence="1">Belongs to the class-II aminoacyl-tRNA synthetase family.</text>
</comment>
<evidence type="ECO:0000256" key="3">
    <source>
        <dbReference type="ARBA" id="ARBA00022598"/>
    </source>
</evidence>
<evidence type="ECO:0000313" key="9">
    <source>
        <dbReference type="Proteomes" id="UP000235220"/>
    </source>
</evidence>
<feature type="compositionally biased region" description="Basic and acidic residues" evidence="8">
    <location>
        <begin position="72"/>
        <end position="85"/>
    </location>
</feature>
<keyword evidence="6" id="KW-0648">Protein biosynthesis</keyword>
<dbReference type="InterPro" id="IPR004522">
    <property type="entry name" value="Asn-tRNA-ligase"/>
</dbReference>
<evidence type="ECO:0000256" key="8">
    <source>
        <dbReference type="SAM" id="MobiDB-lite"/>
    </source>
</evidence>
<evidence type="ECO:0000256" key="2">
    <source>
        <dbReference type="ARBA" id="ARBA00012816"/>
    </source>
</evidence>
<dbReference type="AlphaFoldDB" id="A0A6P9EDH9"/>
<keyword evidence="9" id="KW-1185">Reference proteome</keyword>
<dbReference type="FunCoup" id="A0A6P9EDH9">
    <property type="interactions" value="445"/>
</dbReference>
<dbReference type="GO" id="GO:0006421">
    <property type="term" value="P:asparaginyl-tRNA aminoacylation"/>
    <property type="evidence" value="ECO:0000318"/>
    <property type="project" value="GO_Central"/>
</dbReference>
<dbReference type="Proteomes" id="UP000235220">
    <property type="component" value="Chromosome 14"/>
</dbReference>
<feature type="region of interest" description="Disordered" evidence="8">
    <location>
        <begin position="55"/>
        <end position="85"/>
    </location>
</feature>
<dbReference type="SUPFAM" id="SSF55681">
    <property type="entry name" value="Class II aaRS and biotin synthetases"/>
    <property type="match status" value="1"/>
</dbReference>
<dbReference type="GO" id="GO:0005739">
    <property type="term" value="C:mitochondrion"/>
    <property type="evidence" value="ECO:0000318"/>
    <property type="project" value="GO_Central"/>
</dbReference>
<name>A0A6P9EDH9_JUGRE</name>